<dbReference type="GO" id="GO:0012505">
    <property type="term" value="C:endomembrane system"/>
    <property type="evidence" value="ECO:0007669"/>
    <property type="project" value="UniProtKB-SubCell"/>
</dbReference>
<keyword evidence="4 6" id="KW-1133">Transmembrane helix</keyword>
<dbReference type="GO" id="GO:0005765">
    <property type="term" value="C:lysosomal membrane"/>
    <property type="evidence" value="ECO:0007669"/>
    <property type="project" value="TreeGrafter"/>
</dbReference>
<dbReference type="Gene3D" id="1.20.1250.20">
    <property type="entry name" value="MFS general substrate transporter like domains"/>
    <property type="match status" value="1"/>
</dbReference>
<evidence type="ECO:0000313" key="7">
    <source>
        <dbReference type="EMBL" id="CAD5230031.1"/>
    </source>
</evidence>
<feature type="transmembrane region" description="Helical" evidence="6">
    <location>
        <begin position="69"/>
        <end position="90"/>
    </location>
</feature>
<dbReference type="OrthoDB" id="370281at2759"/>
<name>A0A811LQT6_9BILA</name>
<dbReference type="PANTHER" id="PTHR23510:SF3">
    <property type="entry name" value="MAJOR FACILITATOR SUPERFAMILY DOMAIN-CONTAINING PROTEIN 8"/>
    <property type="match status" value="1"/>
</dbReference>
<feature type="transmembrane region" description="Helical" evidence="6">
    <location>
        <begin position="448"/>
        <end position="468"/>
    </location>
</feature>
<feature type="transmembrane region" description="Helical" evidence="6">
    <location>
        <begin position="267"/>
        <end position="285"/>
    </location>
</feature>
<dbReference type="InterPro" id="IPR011701">
    <property type="entry name" value="MFS"/>
</dbReference>
<dbReference type="Pfam" id="PF07690">
    <property type="entry name" value="MFS_1"/>
    <property type="match status" value="1"/>
</dbReference>
<gene>
    <name evidence="7" type="ORF">BOKJ2_LOCUS13932</name>
</gene>
<feature type="transmembrane region" description="Helical" evidence="6">
    <location>
        <begin position="163"/>
        <end position="186"/>
    </location>
</feature>
<feature type="transmembrane region" description="Helical" evidence="6">
    <location>
        <begin position="206"/>
        <end position="226"/>
    </location>
</feature>
<dbReference type="Proteomes" id="UP000614601">
    <property type="component" value="Unassembled WGS sequence"/>
</dbReference>
<evidence type="ECO:0000256" key="4">
    <source>
        <dbReference type="ARBA" id="ARBA00022989"/>
    </source>
</evidence>
<evidence type="ECO:0000256" key="6">
    <source>
        <dbReference type="SAM" id="Phobius"/>
    </source>
</evidence>
<feature type="transmembrane region" description="Helical" evidence="6">
    <location>
        <begin position="421"/>
        <end position="442"/>
    </location>
</feature>
<keyword evidence="3 6" id="KW-0812">Transmembrane</keyword>
<evidence type="ECO:0000256" key="2">
    <source>
        <dbReference type="ARBA" id="ARBA00022448"/>
    </source>
</evidence>
<reference evidence="7" key="1">
    <citation type="submission" date="2020-09" db="EMBL/GenBank/DDBJ databases">
        <authorList>
            <person name="Kikuchi T."/>
        </authorList>
    </citation>
    <scope>NUCLEOTIDE SEQUENCE</scope>
    <source>
        <strain evidence="7">SH1</strain>
    </source>
</reference>
<protein>
    <recommendedName>
        <fullName evidence="9">MFS domain-containing protein</fullName>
    </recommendedName>
</protein>
<keyword evidence="5 6" id="KW-0472">Membrane</keyword>
<keyword evidence="2" id="KW-0813">Transport</keyword>
<dbReference type="InterPro" id="IPR051068">
    <property type="entry name" value="MFS_Domain-Containing_Protein"/>
</dbReference>
<evidence type="ECO:0000256" key="3">
    <source>
        <dbReference type="ARBA" id="ARBA00022692"/>
    </source>
</evidence>
<dbReference type="GO" id="GO:0022857">
    <property type="term" value="F:transmembrane transporter activity"/>
    <property type="evidence" value="ECO:0007669"/>
    <property type="project" value="InterPro"/>
</dbReference>
<dbReference type="InterPro" id="IPR036259">
    <property type="entry name" value="MFS_trans_sf"/>
</dbReference>
<feature type="transmembrane region" description="Helical" evidence="6">
    <location>
        <begin position="33"/>
        <end position="57"/>
    </location>
</feature>
<dbReference type="SUPFAM" id="SSF103473">
    <property type="entry name" value="MFS general substrate transporter"/>
    <property type="match status" value="1"/>
</dbReference>
<evidence type="ECO:0008006" key="9">
    <source>
        <dbReference type="Google" id="ProtNLM"/>
    </source>
</evidence>
<sequence>MKPDASGAHVEDENVASNLNLAQRQLQTDWRSIYVTSLLAFCVAAQFSLYFSSLWPFLQLLDPTISENFFGYVVGAYSFGQIIASPLVGFLSNKLGKIRLPLYANLSCMFIGNAIYFNLENFSTGRRYWLLLGRLITGFGSSSISLLKAYTTTASVNQDRSRALAFVTGGVALGMTMGPTFQLLFIPLDYPGVTFFNFIKLNMYTAPAYMACCMNMFCALITKRFFVENYAGIATNEDGEKVRLPPYDKKAIVVCHMTRFAQILVNSNMETLGSPLVMAMFAWSRHDAVEYIAAAQGIMSFLAFLTYLAFIVFKPERFMSFRLGCFLSLIGLIVFHLLTISWPFLPGQVQTFHQNLTETEQIGCNSDKFTWCSTLKPVNVAVFFGSYILIVGTAFPNVNICLNTLFSKIIGPRRQGTQQGWLQVSGALARMFGPVVASNLYSTYGPQFAWGFVIAVIGTVLISWFIFYQRMVPLQLDKDEKKALADHPSEEVTKSVQSSSSSS</sequence>
<dbReference type="CDD" id="cd17326">
    <property type="entry name" value="MFS_MFSD8"/>
    <property type="match status" value="1"/>
</dbReference>
<feature type="transmembrane region" description="Helical" evidence="6">
    <location>
        <begin position="102"/>
        <end position="119"/>
    </location>
</feature>
<organism evidence="7 8">
    <name type="scientific">Bursaphelenchus okinawaensis</name>
    <dbReference type="NCBI Taxonomy" id="465554"/>
    <lineage>
        <taxon>Eukaryota</taxon>
        <taxon>Metazoa</taxon>
        <taxon>Ecdysozoa</taxon>
        <taxon>Nematoda</taxon>
        <taxon>Chromadorea</taxon>
        <taxon>Rhabditida</taxon>
        <taxon>Tylenchina</taxon>
        <taxon>Tylenchomorpha</taxon>
        <taxon>Aphelenchoidea</taxon>
        <taxon>Aphelenchoididae</taxon>
        <taxon>Bursaphelenchus</taxon>
    </lineage>
</organism>
<dbReference type="PANTHER" id="PTHR23510">
    <property type="entry name" value="INNER MEMBRANE TRANSPORT PROTEIN YAJR"/>
    <property type="match status" value="1"/>
</dbReference>
<feature type="transmembrane region" description="Helical" evidence="6">
    <location>
        <begin position="291"/>
        <end position="313"/>
    </location>
</feature>
<dbReference type="EMBL" id="CAJFDH010000006">
    <property type="protein sequence ID" value="CAD5230031.1"/>
    <property type="molecule type" value="Genomic_DNA"/>
</dbReference>
<dbReference type="AlphaFoldDB" id="A0A811LQT6"/>
<dbReference type="Proteomes" id="UP000783686">
    <property type="component" value="Unassembled WGS sequence"/>
</dbReference>
<evidence type="ECO:0000313" key="8">
    <source>
        <dbReference type="Proteomes" id="UP000614601"/>
    </source>
</evidence>
<accession>A0A811LQT6</accession>
<feature type="transmembrane region" description="Helical" evidence="6">
    <location>
        <begin position="380"/>
        <end position="400"/>
    </location>
</feature>
<evidence type="ECO:0000256" key="5">
    <source>
        <dbReference type="ARBA" id="ARBA00023136"/>
    </source>
</evidence>
<dbReference type="EMBL" id="CAJFCW020000006">
    <property type="protein sequence ID" value="CAG9127420.1"/>
    <property type="molecule type" value="Genomic_DNA"/>
</dbReference>
<keyword evidence="8" id="KW-1185">Reference proteome</keyword>
<feature type="transmembrane region" description="Helical" evidence="6">
    <location>
        <begin position="325"/>
        <end position="345"/>
    </location>
</feature>
<feature type="transmembrane region" description="Helical" evidence="6">
    <location>
        <begin position="131"/>
        <end position="151"/>
    </location>
</feature>
<comment type="subcellular location">
    <subcellularLocation>
        <location evidence="1">Endomembrane system</location>
        <topology evidence="1">Multi-pass membrane protein</topology>
    </subcellularLocation>
</comment>
<evidence type="ECO:0000256" key="1">
    <source>
        <dbReference type="ARBA" id="ARBA00004127"/>
    </source>
</evidence>
<comment type="caution">
    <text evidence="7">The sequence shown here is derived from an EMBL/GenBank/DDBJ whole genome shotgun (WGS) entry which is preliminary data.</text>
</comment>
<proteinExistence type="predicted"/>